<sequence length="370" mass="41200">MAHLWLLRTKTFYYSSWRSRIVQYLYPIRLEASLHETIWGGRHLEQGGWKQLPAGNVAIGESWETEVSNIVQNGLYAGKTLGDLVTEMGPALLGPQAMLVFGQRFPLLAKFLDANAQLSVQVHPEDGYAAKHENGKLGKTEFWYILSAEPGATIVHGFETATTRADVQSAIENVNLDQLLHEEPVQAGDVIFVPAGTVHAIGSGVLLYELQEYSDVTYRMYDYGRLTASGKPRELHIERSLDVARFDVSPQIKMHPVTLPAASGYEDRCLVASRYFLTREMSFKEGTTLDDKTSESCIIISSLGAELEVSYGPALEQRESLARGQTMVLPAALGTYRLEGCGVFLYSYVPDASDEAWQLWLKSNQESVQR</sequence>
<dbReference type="GO" id="GO:0008270">
    <property type="term" value="F:zinc ion binding"/>
    <property type="evidence" value="ECO:0007669"/>
    <property type="project" value="InterPro"/>
</dbReference>
<evidence type="ECO:0000313" key="5">
    <source>
        <dbReference type="Proteomes" id="UP000290365"/>
    </source>
</evidence>
<dbReference type="Gene3D" id="2.60.120.10">
    <property type="entry name" value="Jelly Rolls"/>
    <property type="match status" value="2"/>
</dbReference>
<evidence type="ECO:0000256" key="2">
    <source>
        <dbReference type="ARBA" id="ARBA00022833"/>
    </source>
</evidence>
<name>A0A4P6K1W4_KTERU</name>
<dbReference type="Proteomes" id="UP000290365">
    <property type="component" value="Chromosome"/>
</dbReference>
<evidence type="ECO:0000256" key="1">
    <source>
        <dbReference type="ARBA" id="ARBA00022723"/>
    </source>
</evidence>
<organism evidence="4 5">
    <name type="scientific">Ktedonosporobacter rubrisoli</name>
    <dbReference type="NCBI Taxonomy" id="2509675"/>
    <lineage>
        <taxon>Bacteria</taxon>
        <taxon>Bacillati</taxon>
        <taxon>Chloroflexota</taxon>
        <taxon>Ktedonobacteria</taxon>
        <taxon>Ktedonobacterales</taxon>
        <taxon>Ktedonosporobacteraceae</taxon>
        <taxon>Ktedonosporobacter</taxon>
    </lineage>
</organism>
<feature type="domain" description="Phosphomannose isomerase type I catalytic" evidence="3">
    <location>
        <begin position="29"/>
        <end position="129"/>
    </location>
</feature>
<accession>A0A4P6K1W4</accession>
<dbReference type="SUPFAM" id="SSF51182">
    <property type="entry name" value="RmlC-like cupins"/>
    <property type="match status" value="1"/>
</dbReference>
<dbReference type="InterPro" id="IPR011051">
    <property type="entry name" value="RmlC_Cupin_sf"/>
</dbReference>
<dbReference type="AlphaFoldDB" id="A0A4P6K1W4"/>
<dbReference type="PANTHER" id="PTHR42742">
    <property type="entry name" value="TRANSCRIPTIONAL REPRESSOR MPRA"/>
    <property type="match status" value="1"/>
</dbReference>
<keyword evidence="1" id="KW-0479">Metal-binding</keyword>
<dbReference type="EMBL" id="CP035758">
    <property type="protein sequence ID" value="QBD82104.1"/>
    <property type="molecule type" value="Genomic_DNA"/>
</dbReference>
<gene>
    <name evidence="4" type="ORF">EPA93_41450</name>
</gene>
<reference evidence="4 5" key="1">
    <citation type="submission" date="2019-01" db="EMBL/GenBank/DDBJ databases">
        <title>Ktedonosporobacter rubrisoli SCAWS-G2.</title>
        <authorList>
            <person name="Huang Y."/>
            <person name="Yan B."/>
        </authorList>
    </citation>
    <scope>NUCLEOTIDE SEQUENCE [LARGE SCALE GENOMIC DNA]</scope>
    <source>
        <strain evidence="4 5">SCAWS-G2</strain>
    </source>
</reference>
<evidence type="ECO:0000313" key="4">
    <source>
        <dbReference type="EMBL" id="QBD82104.1"/>
    </source>
</evidence>
<dbReference type="InterPro" id="IPR046457">
    <property type="entry name" value="PMI_typeI_cat"/>
</dbReference>
<keyword evidence="2" id="KW-0862">Zinc</keyword>
<dbReference type="KEGG" id="kbs:EPA93_41450"/>
<keyword evidence="5" id="KW-1185">Reference proteome</keyword>
<dbReference type="CDD" id="cd07010">
    <property type="entry name" value="cupin_PMI_type_I_N_bac"/>
    <property type="match status" value="1"/>
</dbReference>
<evidence type="ECO:0000259" key="3">
    <source>
        <dbReference type="Pfam" id="PF20511"/>
    </source>
</evidence>
<dbReference type="PANTHER" id="PTHR42742:SF3">
    <property type="entry name" value="FRUCTOKINASE"/>
    <property type="match status" value="1"/>
</dbReference>
<dbReference type="GO" id="GO:0004476">
    <property type="term" value="F:mannose-6-phosphate isomerase activity"/>
    <property type="evidence" value="ECO:0007669"/>
    <property type="project" value="InterPro"/>
</dbReference>
<dbReference type="OrthoDB" id="9808275at2"/>
<dbReference type="InterPro" id="IPR014710">
    <property type="entry name" value="RmlC-like_jellyroll"/>
</dbReference>
<protein>
    <submittedName>
        <fullName evidence="4">Mannose-6-phosphate isomerase</fullName>
    </submittedName>
</protein>
<dbReference type="Pfam" id="PF20511">
    <property type="entry name" value="PMI_typeI_cat"/>
    <property type="match status" value="1"/>
</dbReference>
<keyword evidence="4" id="KW-0413">Isomerase</keyword>
<proteinExistence type="predicted"/>
<dbReference type="InterPro" id="IPR051804">
    <property type="entry name" value="Carb_Metab_Reg_Kinase/Isom"/>
</dbReference>